<dbReference type="KEGG" id="nsr:NS506_04149"/>
<evidence type="ECO:0000313" key="5">
    <source>
        <dbReference type="Proteomes" id="UP000180166"/>
    </source>
</evidence>
<evidence type="ECO:0000313" key="2">
    <source>
        <dbReference type="EMBL" id="APA98197.1"/>
    </source>
</evidence>
<dbReference type="Proteomes" id="UP000180166">
    <property type="component" value="Chromosome"/>
</dbReference>
<reference evidence="3 4" key="2">
    <citation type="journal article" date="2016" name="Genome Announc.">
        <title>Draft Genome Sequence of Erythromycin- and Oxytetracycline-Sensitive Nocardia seriolae Strain U-1 (NBRC 110359).</title>
        <authorList>
            <person name="Imajoh M."/>
            <person name="Sukeda M."/>
            <person name="Shimizu M."/>
            <person name="Yamane J."/>
            <person name="Ohnishi K."/>
            <person name="Oshima S."/>
        </authorList>
    </citation>
    <scope>NUCLEOTIDE SEQUENCE [LARGE SCALE GENOMIC DNA]</scope>
    <source>
        <strain evidence="3 4">U-1</strain>
    </source>
</reference>
<protein>
    <submittedName>
        <fullName evidence="3">Uncharacterized protein</fullName>
    </submittedName>
</protein>
<dbReference type="AlphaFoldDB" id="A0A0B8N1Q4"/>
<sequence>MTGLRMRRRSLAIAGAVCLAAAALVAVSVPASAESDTGALFVSGLRLYPAVPSCVGAVLNSPRNELMA</sequence>
<dbReference type="Proteomes" id="UP000037179">
    <property type="component" value="Unassembled WGS sequence"/>
</dbReference>
<reference evidence="4" key="1">
    <citation type="submission" date="2015-07" db="EMBL/GenBank/DDBJ databases">
        <title>Nocardia seriolae U-1 whole genome shotgun sequence.</title>
        <authorList>
            <person name="Imajoh M."/>
            <person name="Fukumoto Y."/>
            <person name="Sukeda M."/>
            <person name="Yamane J."/>
            <person name="Yamasaki K."/>
            <person name="Shimizu M."/>
            <person name="Ohnishi K."/>
            <person name="Oshima S."/>
        </authorList>
    </citation>
    <scope>NUCLEOTIDE SEQUENCE [LARGE SCALE GENOMIC DNA]</scope>
    <source>
        <strain evidence="4">U-1</strain>
    </source>
</reference>
<dbReference type="EMBL" id="CP017839">
    <property type="protein sequence ID" value="APA98197.1"/>
    <property type="molecule type" value="Genomic_DNA"/>
</dbReference>
<evidence type="ECO:0000313" key="4">
    <source>
        <dbReference type="Proteomes" id="UP000037179"/>
    </source>
</evidence>
<reference evidence="2 5" key="3">
    <citation type="submission" date="2016-10" db="EMBL/GenBank/DDBJ databases">
        <title>Genome sequence of Nocardia seriolae strain EM150506, isolated from Anguila japonica.</title>
        <authorList>
            <person name="Han H.-J."/>
        </authorList>
    </citation>
    <scope>NUCLEOTIDE SEQUENCE [LARGE SCALE GENOMIC DNA]</scope>
    <source>
        <strain evidence="2 5">EM150506</strain>
    </source>
</reference>
<feature type="chain" id="PRO_5014509363" evidence="1">
    <location>
        <begin position="34"/>
        <end position="68"/>
    </location>
</feature>
<organism evidence="3 4">
    <name type="scientific">Nocardia seriolae</name>
    <dbReference type="NCBI Taxonomy" id="37332"/>
    <lineage>
        <taxon>Bacteria</taxon>
        <taxon>Bacillati</taxon>
        <taxon>Actinomycetota</taxon>
        <taxon>Actinomycetes</taxon>
        <taxon>Mycobacteriales</taxon>
        <taxon>Nocardiaceae</taxon>
        <taxon>Nocardia</taxon>
    </lineage>
</organism>
<gene>
    <name evidence="2" type="ORF">NS506_04149</name>
    <name evidence="3" type="ORF">NSK11_contig00025-0081</name>
</gene>
<dbReference type="InterPro" id="IPR006311">
    <property type="entry name" value="TAT_signal"/>
</dbReference>
<keyword evidence="4" id="KW-1185">Reference proteome</keyword>
<evidence type="ECO:0000313" key="3">
    <source>
        <dbReference type="EMBL" id="GAP27999.1"/>
    </source>
</evidence>
<dbReference type="EMBL" id="BBYQ01000025">
    <property type="protein sequence ID" value="GAP27999.1"/>
    <property type="molecule type" value="Genomic_DNA"/>
</dbReference>
<name>A0A0B8N1Q4_9NOCA</name>
<dbReference type="GeneID" id="93375365"/>
<feature type="signal peptide" evidence="1">
    <location>
        <begin position="1"/>
        <end position="33"/>
    </location>
</feature>
<evidence type="ECO:0000256" key="1">
    <source>
        <dbReference type="SAM" id="SignalP"/>
    </source>
</evidence>
<proteinExistence type="predicted"/>
<accession>A0A0B8N1Q4</accession>
<dbReference type="RefSeq" id="WP_033086832.1">
    <property type="nucleotide sequence ID" value="NZ_AP017900.1"/>
</dbReference>
<dbReference type="PROSITE" id="PS51318">
    <property type="entry name" value="TAT"/>
    <property type="match status" value="1"/>
</dbReference>
<keyword evidence="1" id="KW-0732">Signal</keyword>